<dbReference type="Proteomes" id="UP000276133">
    <property type="component" value="Unassembled WGS sequence"/>
</dbReference>
<name>A0A3M7RWV2_BRAPC</name>
<evidence type="ECO:0000313" key="2">
    <source>
        <dbReference type="Proteomes" id="UP000276133"/>
    </source>
</evidence>
<reference evidence="1 2" key="1">
    <citation type="journal article" date="2018" name="Sci. Rep.">
        <title>Genomic signatures of local adaptation to the degree of environmental predictability in rotifers.</title>
        <authorList>
            <person name="Franch-Gras L."/>
            <person name="Hahn C."/>
            <person name="Garcia-Roger E.M."/>
            <person name="Carmona M.J."/>
            <person name="Serra M."/>
            <person name="Gomez A."/>
        </authorList>
    </citation>
    <scope>NUCLEOTIDE SEQUENCE [LARGE SCALE GENOMIC DNA]</scope>
    <source>
        <strain evidence="1">HYR1</strain>
    </source>
</reference>
<proteinExistence type="predicted"/>
<accession>A0A3M7RWV2</accession>
<sequence>MSFLREQPGLGPLLIWKKEHSKVLEIGWLGDRNICLNLRIAELNKMCCFILTPTTRIMIELSRNSNGRKMYAEEALSGSQYHMMSGVGSNLLDLNDSSNSQGNSDPMFRNSMKKKPIRNFKRKFGSKTRVHLNKDHCLFYLFDLVIKYLDDFVAHGTYGKKIPRVSSLNFSFQKYLKAATRAILGVGASIADLHNYNICQFESLLCTFVYLFFPATD</sequence>
<comment type="caution">
    <text evidence="1">The sequence shown here is derived from an EMBL/GenBank/DDBJ whole genome shotgun (WGS) entry which is preliminary data.</text>
</comment>
<keyword evidence="2" id="KW-1185">Reference proteome</keyword>
<dbReference type="EMBL" id="REGN01002473">
    <property type="protein sequence ID" value="RNA27920.1"/>
    <property type="molecule type" value="Genomic_DNA"/>
</dbReference>
<protein>
    <submittedName>
        <fullName evidence="1">Uncharacterized protein</fullName>
    </submittedName>
</protein>
<dbReference type="AlphaFoldDB" id="A0A3M7RWV2"/>
<evidence type="ECO:0000313" key="1">
    <source>
        <dbReference type="EMBL" id="RNA27920.1"/>
    </source>
</evidence>
<organism evidence="1 2">
    <name type="scientific">Brachionus plicatilis</name>
    <name type="common">Marine rotifer</name>
    <name type="synonym">Brachionus muelleri</name>
    <dbReference type="NCBI Taxonomy" id="10195"/>
    <lineage>
        <taxon>Eukaryota</taxon>
        <taxon>Metazoa</taxon>
        <taxon>Spiralia</taxon>
        <taxon>Gnathifera</taxon>
        <taxon>Rotifera</taxon>
        <taxon>Eurotatoria</taxon>
        <taxon>Monogononta</taxon>
        <taxon>Pseudotrocha</taxon>
        <taxon>Ploima</taxon>
        <taxon>Brachionidae</taxon>
        <taxon>Brachionus</taxon>
    </lineage>
</organism>
<gene>
    <name evidence="1" type="ORF">BpHYR1_028652</name>
</gene>